<keyword evidence="2" id="KW-1185">Reference proteome</keyword>
<reference evidence="1" key="1">
    <citation type="submission" date="2019-08" db="EMBL/GenBank/DDBJ databases">
        <title>Genome sequence of Clostridiales bacterium MT110.</title>
        <authorList>
            <person name="Cao J."/>
        </authorList>
    </citation>
    <scope>NUCLEOTIDE SEQUENCE</scope>
    <source>
        <strain evidence="1">MT110</strain>
    </source>
</reference>
<proteinExistence type="predicted"/>
<gene>
    <name evidence="1" type="ORF">FRZ06_16480</name>
</gene>
<sequence length="195" mass="22148">MQKILLVSRKGKSKDMLVQLLEMDSTAQIATAHTEEDAASLMEKTEFDLVIINSPLEGKTGVDLATYAAEKYTAGILLAIQIKYANIVAQKVEPYGVLVVGKPIVKAFFNQAVKFAEVTRQRVLTLKEENIHLHMKLEEMKLINRAKCVLIQYLSMSEMQAHKYIEKQSMDMRLSKYNVAKRILKAYEQEAPNQQ</sequence>
<dbReference type="EMBL" id="CP042469">
    <property type="protein sequence ID" value="QOX64829.1"/>
    <property type="molecule type" value="Genomic_DNA"/>
</dbReference>
<accession>A0ACD1AEV7</accession>
<organism evidence="1 2">
    <name type="scientific">Anoxybacterium hadale</name>
    <dbReference type="NCBI Taxonomy" id="3408580"/>
    <lineage>
        <taxon>Bacteria</taxon>
        <taxon>Bacillati</taxon>
        <taxon>Bacillota</taxon>
        <taxon>Clostridia</taxon>
        <taxon>Peptostreptococcales</taxon>
        <taxon>Anaerovoracaceae</taxon>
        <taxon>Anoxybacterium</taxon>
    </lineage>
</organism>
<name>A0ACD1AEV7_9FIRM</name>
<evidence type="ECO:0000313" key="2">
    <source>
        <dbReference type="Proteomes" id="UP000594014"/>
    </source>
</evidence>
<protein>
    <submittedName>
        <fullName evidence="1">ANTAR domain-containing protein</fullName>
    </submittedName>
</protein>
<evidence type="ECO:0000313" key="1">
    <source>
        <dbReference type="EMBL" id="QOX64829.1"/>
    </source>
</evidence>
<dbReference type="Proteomes" id="UP000594014">
    <property type="component" value="Chromosome"/>
</dbReference>